<proteinExistence type="inferred from homology"/>
<dbReference type="InterPro" id="IPR006696">
    <property type="entry name" value="DUF423"/>
</dbReference>
<evidence type="ECO:0000256" key="1">
    <source>
        <dbReference type="ARBA" id="ARBA00004141"/>
    </source>
</evidence>
<name>A3U5A4_CROAH</name>
<reference evidence="7 8" key="1">
    <citation type="journal article" date="2010" name="J. Bacteriol.">
        <title>The complete genome sequence of Croceibacter atlanticus HTCC2559T.</title>
        <authorList>
            <person name="Oh H.M."/>
            <person name="Kang I."/>
            <person name="Ferriera S."/>
            <person name="Giovannoni S.J."/>
            <person name="Cho J.C."/>
        </authorList>
    </citation>
    <scope>NUCLEOTIDE SEQUENCE [LARGE SCALE GENOMIC DNA]</scope>
    <source>
        <strain evidence="8">ATCC BAA-628 / HTCC2559 / KCTC 12090</strain>
    </source>
</reference>
<dbReference type="PANTHER" id="PTHR43461">
    <property type="entry name" value="TRANSMEMBRANE PROTEIN 256"/>
    <property type="match status" value="1"/>
</dbReference>
<keyword evidence="4 6" id="KW-1133">Transmembrane helix</keyword>
<evidence type="ECO:0000256" key="4">
    <source>
        <dbReference type="ARBA" id="ARBA00022989"/>
    </source>
</evidence>
<keyword evidence="8" id="KW-1185">Reference proteome</keyword>
<dbReference type="Proteomes" id="UP000002297">
    <property type="component" value="Chromosome"/>
</dbReference>
<evidence type="ECO:0000256" key="2">
    <source>
        <dbReference type="ARBA" id="ARBA00009694"/>
    </source>
</evidence>
<gene>
    <name evidence="7" type="ordered locus">CA2559_01660</name>
</gene>
<evidence type="ECO:0000256" key="3">
    <source>
        <dbReference type="ARBA" id="ARBA00022692"/>
    </source>
</evidence>
<dbReference type="OrthoDB" id="9802121at2"/>
<dbReference type="PANTHER" id="PTHR43461:SF1">
    <property type="entry name" value="TRANSMEMBRANE PROTEIN 256"/>
    <property type="match status" value="1"/>
</dbReference>
<dbReference type="GeneID" id="89452131"/>
<keyword evidence="3 6" id="KW-0812">Transmembrane</keyword>
<dbReference type="GO" id="GO:0005886">
    <property type="term" value="C:plasma membrane"/>
    <property type="evidence" value="ECO:0007669"/>
    <property type="project" value="TreeGrafter"/>
</dbReference>
<feature type="transmembrane region" description="Helical" evidence="6">
    <location>
        <begin position="69"/>
        <end position="89"/>
    </location>
</feature>
<evidence type="ECO:0000313" key="7">
    <source>
        <dbReference type="EMBL" id="EAP87421.1"/>
    </source>
</evidence>
<dbReference type="Pfam" id="PF04241">
    <property type="entry name" value="DUF423"/>
    <property type="match status" value="1"/>
</dbReference>
<dbReference type="RefSeq" id="WP_013186099.1">
    <property type="nucleotide sequence ID" value="NC_014230.1"/>
</dbReference>
<comment type="similarity">
    <text evidence="2">Belongs to the UPF0382 family.</text>
</comment>
<dbReference type="EMBL" id="CP002046">
    <property type="protein sequence ID" value="EAP87421.1"/>
    <property type="molecule type" value="Genomic_DNA"/>
</dbReference>
<evidence type="ECO:0000256" key="6">
    <source>
        <dbReference type="SAM" id="Phobius"/>
    </source>
</evidence>
<dbReference type="STRING" id="216432.CA2559_01660"/>
<feature type="transmembrane region" description="Helical" evidence="6">
    <location>
        <begin position="101"/>
        <end position="121"/>
    </location>
</feature>
<protein>
    <submittedName>
        <fullName evidence="7">Uncharacterized conserved membrane protein</fullName>
    </submittedName>
</protein>
<keyword evidence="5 6" id="KW-0472">Membrane</keyword>
<dbReference type="AlphaFoldDB" id="A3U5A4"/>
<dbReference type="eggNOG" id="COG2363">
    <property type="taxonomic scope" value="Bacteria"/>
</dbReference>
<dbReference type="HOGENOM" id="CLU_096548_3_1_10"/>
<evidence type="ECO:0000313" key="8">
    <source>
        <dbReference type="Proteomes" id="UP000002297"/>
    </source>
</evidence>
<feature type="transmembrane region" description="Helical" evidence="6">
    <location>
        <begin position="45"/>
        <end position="62"/>
    </location>
</feature>
<comment type="subcellular location">
    <subcellularLocation>
        <location evidence="1">Membrane</location>
        <topology evidence="1">Multi-pass membrane protein</topology>
    </subcellularLocation>
</comment>
<accession>A3U5A4</accession>
<evidence type="ECO:0000256" key="5">
    <source>
        <dbReference type="ARBA" id="ARBA00023136"/>
    </source>
</evidence>
<sequence length="129" mass="14188">MDKRFLIAGSFFGLTAVIIGAFGAHALQKVLDVAQLNTFETGVKYQMYHALLLVFLGLFSVKTSKSKTVLLWLLIIGVILFSWSIFGLATNSLTGFNFKKIAILTPLGGTLLITAWALIFYKALTLKNQ</sequence>
<dbReference type="KEGG" id="cat:CA2559_01660"/>
<organism evidence="7 8">
    <name type="scientific">Croceibacter atlanticus (strain ATCC BAA-628 / JCM 21780 / CIP 108009 / IAM 15332 / KCTC 12090 / HTCC2559)</name>
    <dbReference type="NCBI Taxonomy" id="216432"/>
    <lineage>
        <taxon>Bacteria</taxon>
        <taxon>Pseudomonadati</taxon>
        <taxon>Bacteroidota</taxon>
        <taxon>Flavobacteriia</taxon>
        <taxon>Flavobacteriales</taxon>
        <taxon>Flavobacteriaceae</taxon>
        <taxon>Croceibacter</taxon>
    </lineage>
</organism>